<organism evidence="2 3">
    <name type="scientific">Henningerozyma blattae (strain ATCC 34711 / CBS 6284 / DSM 70876 / NBRC 10599 / NRRL Y-10934 / UCD 77-7)</name>
    <name type="common">Yeast</name>
    <name type="synonym">Tetrapisispora blattae</name>
    <dbReference type="NCBI Taxonomy" id="1071380"/>
    <lineage>
        <taxon>Eukaryota</taxon>
        <taxon>Fungi</taxon>
        <taxon>Dikarya</taxon>
        <taxon>Ascomycota</taxon>
        <taxon>Saccharomycotina</taxon>
        <taxon>Saccharomycetes</taxon>
        <taxon>Saccharomycetales</taxon>
        <taxon>Saccharomycetaceae</taxon>
        <taxon>Henningerozyma</taxon>
    </lineage>
</organism>
<evidence type="ECO:0000313" key="2">
    <source>
        <dbReference type="EMBL" id="CCH59597.1"/>
    </source>
</evidence>
<dbReference type="EMBL" id="HE806317">
    <property type="protein sequence ID" value="CCH59597.1"/>
    <property type="molecule type" value="Genomic_DNA"/>
</dbReference>
<dbReference type="GeneID" id="14494481"/>
<dbReference type="Pfam" id="PF17237">
    <property type="entry name" value="Emr1"/>
    <property type="match status" value="1"/>
</dbReference>
<dbReference type="RefSeq" id="XP_004179116.1">
    <property type="nucleotide sequence ID" value="XM_004179068.1"/>
</dbReference>
<keyword evidence="1" id="KW-0812">Transmembrane</keyword>
<dbReference type="OrthoDB" id="2122015at2759"/>
<sequence length="57" mass="6705">MAFLVSQIRAIFRNEEDKERQVALSRKAFFQLIGYLGGCVIISYFSHLKQIQDQSFY</sequence>
<keyword evidence="1" id="KW-1133">Transmembrane helix</keyword>
<dbReference type="InterPro" id="IPR035195">
    <property type="entry name" value="Emr1"/>
</dbReference>
<evidence type="ECO:0000313" key="3">
    <source>
        <dbReference type="Proteomes" id="UP000002866"/>
    </source>
</evidence>
<dbReference type="FunCoup" id="I2GZP5">
    <property type="interactions" value="7"/>
</dbReference>
<name>I2GZP5_HENB6</name>
<dbReference type="HOGENOM" id="CLU_3088968_0_0_1"/>
<feature type="transmembrane region" description="Helical" evidence="1">
    <location>
        <begin position="28"/>
        <end position="47"/>
    </location>
</feature>
<evidence type="ECO:0000256" key="1">
    <source>
        <dbReference type="SAM" id="Phobius"/>
    </source>
</evidence>
<dbReference type="GO" id="GO:0007008">
    <property type="term" value="P:outer mitochondrial membrane organization"/>
    <property type="evidence" value="ECO:0007669"/>
    <property type="project" value="InterPro"/>
</dbReference>
<keyword evidence="1" id="KW-0472">Membrane</keyword>
<reference evidence="2 3" key="1">
    <citation type="journal article" date="2011" name="Proc. Natl. Acad. Sci. U.S.A.">
        <title>Evolutionary erosion of yeast sex chromosomes by mating-type switching accidents.</title>
        <authorList>
            <person name="Gordon J.L."/>
            <person name="Armisen D."/>
            <person name="Proux-Wera E."/>
            <person name="Oheigeartaigh S.S."/>
            <person name="Byrne K.P."/>
            <person name="Wolfe K.H."/>
        </authorList>
    </citation>
    <scope>NUCLEOTIDE SEQUENCE [LARGE SCALE GENOMIC DNA]</scope>
    <source>
        <strain evidence="3">ATCC 34711 / CBS 6284 / DSM 70876 / NBRC 10599 / NRRL Y-10934 / UCD 77-7</strain>
    </source>
</reference>
<dbReference type="Proteomes" id="UP000002866">
    <property type="component" value="Chromosome 2"/>
</dbReference>
<protein>
    <submittedName>
        <fullName evidence="2">Uncharacterized protein</fullName>
    </submittedName>
</protein>
<proteinExistence type="predicted"/>
<gene>
    <name evidence="2" type="primary">TBLA0B07810</name>
    <name evidence="2" type="ORF">TBLA_0B07810</name>
</gene>
<dbReference type="KEGG" id="tbl:TBLA_0B07810"/>
<accession>I2GZP5</accession>
<keyword evidence="3" id="KW-1185">Reference proteome</keyword>
<dbReference type="GO" id="GO:0005739">
    <property type="term" value="C:mitochondrion"/>
    <property type="evidence" value="ECO:0007669"/>
    <property type="project" value="GOC"/>
</dbReference>
<dbReference type="InParanoid" id="I2GZP5"/>
<dbReference type="AlphaFoldDB" id="I2GZP5"/>